<dbReference type="PANTHER" id="PTHR46797:SF1">
    <property type="entry name" value="METHYLPHOSPHONATE SYNTHASE"/>
    <property type="match status" value="1"/>
</dbReference>
<gene>
    <name evidence="3" type="ORF">RNC47_05970</name>
</gene>
<reference evidence="4" key="1">
    <citation type="submission" date="2023-07" db="EMBL/GenBank/DDBJ databases">
        <title>30 novel species of actinomycetes from the DSMZ collection.</title>
        <authorList>
            <person name="Nouioui I."/>
        </authorList>
    </citation>
    <scope>NUCLEOTIDE SEQUENCE [LARGE SCALE GENOMIC DNA]</scope>
    <source>
        <strain evidence="4">DSM 44918</strain>
    </source>
</reference>
<dbReference type="SMART" id="SM00530">
    <property type="entry name" value="HTH_XRE"/>
    <property type="match status" value="1"/>
</dbReference>
<name>A0ABU2LJX3_9ACTN</name>
<keyword evidence="1" id="KW-0238">DNA-binding</keyword>
<sequence length="135" mass="13963">MDGAELGQELRARRRAAGRTIASVAADAGLSVPYIANLENGRGNPTLAALARLAEALGARLAVSLGEADTADAEEAEARRLLRTPRARAVVASLPGGESRVLAALTAIAGAAGRSPTERDLDRLLDLLLLATDER</sequence>
<dbReference type="EMBL" id="JAVREM010000004">
    <property type="protein sequence ID" value="MDT0317889.1"/>
    <property type="molecule type" value="Genomic_DNA"/>
</dbReference>
<evidence type="ECO:0000313" key="3">
    <source>
        <dbReference type="EMBL" id="MDT0317889.1"/>
    </source>
</evidence>
<dbReference type="Proteomes" id="UP001183420">
    <property type="component" value="Unassembled WGS sequence"/>
</dbReference>
<dbReference type="Pfam" id="PF13560">
    <property type="entry name" value="HTH_31"/>
    <property type="match status" value="1"/>
</dbReference>
<dbReference type="SUPFAM" id="SSF47413">
    <property type="entry name" value="lambda repressor-like DNA-binding domains"/>
    <property type="match status" value="1"/>
</dbReference>
<evidence type="ECO:0000313" key="4">
    <source>
        <dbReference type="Proteomes" id="UP001183420"/>
    </source>
</evidence>
<feature type="domain" description="HTH cro/C1-type" evidence="2">
    <location>
        <begin position="10"/>
        <end position="64"/>
    </location>
</feature>
<evidence type="ECO:0000259" key="2">
    <source>
        <dbReference type="PROSITE" id="PS50943"/>
    </source>
</evidence>
<accession>A0ABU2LJX3</accession>
<protein>
    <submittedName>
        <fullName evidence="3">Helix-turn-helix domain-containing protein</fullName>
    </submittedName>
</protein>
<dbReference type="InterPro" id="IPR010982">
    <property type="entry name" value="Lambda_DNA-bd_dom_sf"/>
</dbReference>
<keyword evidence="4" id="KW-1185">Reference proteome</keyword>
<organism evidence="3 4">
    <name type="scientific">Streptomyces millisiae</name>
    <dbReference type="NCBI Taxonomy" id="3075542"/>
    <lineage>
        <taxon>Bacteria</taxon>
        <taxon>Bacillati</taxon>
        <taxon>Actinomycetota</taxon>
        <taxon>Actinomycetes</taxon>
        <taxon>Kitasatosporales</taxon>
        <taxon>Streptomycetaceae</taxon>
        <taxon>Streptomyces</taxon>
    </lineage>
</organism>
<dbReference type="InterPro" id="IPR050807">
    <property type="entry name" value="TransReg_Diox_bact_type"/>
</dbReference>
<proteinExistence type="predicted"/>
<dbReference type="RefSeq" id="WP_311596160.1">
    <property type="nucleotide sequence ID" value="NZ_JAVREM010000004.1"/>
</dbReference>
<dbReference type="Gene3D" id="1.10.260.40">
    <property type="entry name" value="lambda repressor-like DNA-binding domains"/>
    <property type="match status" value="1"/>
</dbReference>
<evidence type="ECO:0000256" key="1">
    <source>
        <dbReference type="ARBA" id="ARBA00023125"/>
    </source>
</evidence>
<comment type="caution">
    <text evidence="3">The sequence shown here is derived from an EMBL/GenBank/DDBJ whole genome shotgun (WGS) entry which is preliminary data.</text>
</comment>
<dbReference type="PROSITE" id="PS50943">
    <property type="entry name" value="HTH_CROC1"/>
    <property type="match status" value="1"/>
</dbReference>
<dbReference type="PANTHER" id="PTHR46797">
    <property type="entry name" value="HTH-TYPE TRANSCRIPTIONAL REGULATOR"/>
    <property type="match status" value="1"/>
</dbReference>
<dbReference type="InterPro" id="IPR001387">
    <property type="entry name" value="Cro/C1-type_HTH"/>
</dbReference>